<gene>
    <name evidence="1" type="ORF">JG687_00012512</name>
</gene>
<dbReference type="EMBL" id="JAENGZ010000844">
    <property type="protein sequence ID" value="KAG6953223.1"/>
    <property type="molecule type" value="Genomic_DNA"/>
</dbReference>
<dbReference type="OrthoDB" id="145079at2759"/>
<sequence length="100" mass="11626">MDHTDETYEVVKQSLPRYATAKDDPYKGTMKHTLVRQHELAHTPHKIRTIITVCKSARCTRSEVKCQCRYKMNECQASDFVSIGRDGEHTMLDNVDFIHE</sequence>
<protein>
    <submittedName>
        <fullName evidence="1">Uncharacterized protein</fullName>
    </submittedName>
</protein>
<comment type="caution">
    <text evidence="1">The sequence shown here is derived from an EMBL/GenBank/DDBJ whole genome shotgun (WGS) entry which is preliminary data.</text>
</comment>
<evidence type="ECO:0000313" key="1">
    <source>
        <dbReference type="EMBL" id="KAG6953223.1"/>
    </source>
</evidence>
<accession>A0A8T1U3Q0</accession>
<reference evidence="1" key="1">
    <citation type="submission" date="2021-01" db="EMBL/GenBank/DDBJ databases">
        <title>Phytophthora aleatoria, a newly-described species from Pinus radiata is distinct from Phytophthora cactorum isolates based on comparative genomics.</title>
        <authorList>
            <person name="Mcdougal R."/>
            <person name="Panda P."/>
            <person name="Williams N."/>
            <person name="Studholme D.J."/>
        </authorList>
    </citation>
    <scope>NUCLEOTIDE SEQUENCE</scope>
    <source>
        <strain evidence="1">NZFS 3830</strain>
    </source>
</reference>
<organism evidence="1 2">
    <name type="scientific">Phytophthora cactorum</name>
    <dbReference type="NCBI Taxonomy" id="29920"/>
    <lineage>
        <taxon>Eukaryota</taxon>
        <taxon>Sar</taxon>
        <taxon>Stramenopiles</taxon>
        <taxon>Oomycota</taxon>
        <taxon>Peronosporomycetes</taxon>
        <taxon>Peronosporales</taxon>
        <taxon>Peronosporaceae</taxon>
        <taxon>Phytophthora</taxon>
    </lineage>
</organism>
<dbReference type="Proteomes" id="UP000688947">
    <property type="component" value="Unassembled WGS sequence"/>
</dbReference>
<dbReference type="AlphaFoldDB" id="A0A8T1U3Q0"/>
<name>A0A8T1U3Q0_9STRA</name>
<proteinExistence type="predicted"/>
<evidence type="ECO:0000313" key="2">
    <source>
        <dbReference type="Proteomes" id="UP000688947"/>
    </source>
</evidence>